<dbReference type="PANTHER" id="PTHR10634">
    <property type="entry name" value="AN1-TYPE ZINC FINGER PROTEIN"/>
    <property type="match status" value="1"/>
</dbReference>
<comment type="caution">
    <text evidence="7">The sequence shown here is derived from an EMBL/GenBank/DDBJ whole genome shotgun (WGS) entry which is preliminary data.</text>
</comment>
<feature type="compositionally biased region" description="Basic and acidic residues" evidence="5">
    <location>
        <begin position="1"/>
        <end position="14"/>
    </location>
</feature>
<evidence type="ECO:0000256" key="4">
    <source>
        <dbReference type="PROSITE-ProRule" id="PRU00449"/>
    </source>
</evidence>
<keyword evidence="2 4" id="KW-0863">Zinc-finger</keyword>
<evidence type="ECO:0000256" key="2">
    <source>
        <dbReference type="ARBA" id="ARBA00022771"/>
    </source>
</evidence>
<reference evidence="7" key="1">
    <citation type="submission" date="2022-07" db="EMBL/GenBank/DDBJ databases">
        <title>Phylogenomic reconstructions and comparative analyses of Kickxellomycotina fungi.</title>
        <authorList>
            <person name="Reynolds N.K."/>
            <person name="Stajich J.E."/>
            <person name="Barry K."/>
            <person name="Grigoriev I.V."/>
            <person name="Crous P."/>
            <person name="Smith M.E."/>
        </authorList>
    </citation>
    <scope>NUCLEOTIDE SEQUENCE</scope>
    <source>
        <strain evidence="7">RSA 1196</strain>
    </source>
</reference>
<name>A0A9W8ALK5_9FUNG</name>
<evidence type="ECO:0000259" key="6">
    <source>
        <dbReference type="PROSITE" id="PS51039"/>
    </source>
</evidence>
<accession>A0A9W8ALK5</accession>
<feature type="region of interest" description="Disordered" evidence="5">
    <location>
        <begin position="1"/>
        <end position="106"/>
    </location>
</feature>
<dbReference type="AlphaFoldDB" id="A0A9W8ALK5"/>
<dbReference type="GO" id="GO:0008270">
    <property type="term" value="F:zinc ion binding"/>
    <property type="evidence" value="ECO:0007669"/>
    <property type="project" value="UniProtKB-KW"/>
</dbReference>
<dbReference type="OrthoDB" id="428577at2759"/>
<evidence type="ECO:0000313" key="8">
    <source>
        <dbReference type="Proteomes" id="UP001150925"/>
    </source>
</evidence>
<keyword evidence="1" id="KW-0479">Metal-binding</keyword>
<dbReference type="InterPro" id="IPR000058">
    <property type="entry name" value="Znf_AN1"/>
</dbReference>
<organism evidence="7 8">
    <name type="scientific">Dispira parvispora</name>
    <dbReference type="NCBI Taxonomy" id="1520584"/>
    <lineage>
        <taxon>Eukaryota</taxon>
        <taxon>Fungi</taxon>
        <taxon>Fungi incertae sedis</taxon>
        <taxon>Zoopagomycota</taxon>
        <taxon>Kickxellomycotina</taxon>
        <taxon>Dimargaritomycetes</taxon>
        <taxon>Dimargaritales</taxon>
        <taxon>Dimargaritaceae</taxon>
        <taxon>Dispira</taxon>
    </lineage>
</organism>
<dbReference type="SUPFAM" id="SSF118310">
    <property type="entry name" value="AN1-like Zinc finger"/>
    <property type="match status" value="1"/>
</dbReference>
<evidence type="ECO:0000256" key="1">
    <source>
        <dbReference type="ARBA" id="ARBA00022723"/>
    </source>
</evidence>
<feature type="domain" description="AN1-type" evidence="6">
    <location>
        <begin position="106"/>
        <end position="155"/>
    </location>
</feature>
<dbReference type="SMART" id="SM00154">
    <property type="entry name" value="ZnF_AN1"/>
    <property type="match status" value="1"/>
</dbReference>
<sequence length="181" mass="20081">MCSKCYKEKNKDKQSLVTPTPEGAHSKPMVSATTTSFNLPIASGEAPVSDEGSATTLPTADPSRVTPSTHPVSPDQKEHDLPRTTVDQPTTTKEAELATPPPKPVQKNKNRCYLCRAKIPLAKQAINRCKCSYIFCDTHRYPDKHDCDFDYLQRGRDILAKNNPRLNEKPKGGRSFVRLGD</sequence>
<dbReference type="InterPro" id="IPR035896">
    <property type="entry name" value="AN1-like_Znf"/>
</dbReference>
<gene>
    <name evidence="7" type="ORF">IWQ62_004104</name>
</gene>
<evidence type="ECO:0000256" key="5">
    <source>
        <dbReference type="SAM" id="MobiDB-lite"/>
    </source>
</evidence>
<proteinExistence type="predicted"/>
<dbReference type="Pfam" id="PF01428">
    <property type="entry name" value="zf-AN1"/>
    <property type="match status" value="1"/>
</dbReference>
<dbReference type="Proteomes" id="UP001150925">
    <property type="component" value="Unassembled WGS sequence"/>
</dbReference>
<keyword evidence="8" id="KW-1185">Reference proteome</keyword>
<dbReference type="PROSITE" id="PS51039">
    <property type="entry name" value="ZF_AN1"/>
    <property type="match status" value="1"/>
</dbReference>
<evidence type="ECO:0000256" key="3">
    <source>
        <dbReference type="ARBA" id="ARBA00022833"/>
    </source>
</evidence>
<evidence type="ECO:0000313" key="7">
    <source>
        <dbReference type="EMBL" id="KAJ1960768.1"/>
    </source>
</evidence>
<dbReference type="Gene3D" id="4.10.1110.10">
    <property type="entry name" value="AN1-like Zinc finger"/>
    <property type="match status" value="1"/>
</dbReference>
<dbReference type="EMBL" id="JANBPY010001272">
    <property type="protein sequence ID" value="KAJ1960768.1"/>
    <property type="molecule type" value="Genomic_DNA"/>
</dbReference>
<dbReference type="InterPro" id="IPR050652">
    <property type="entry name" value="AN1_A20_ZnFinger"/>
</dbReference>
<feature type="region of interest" description="Disordered" evidence="5">
    <location>
        <begin position="162"/>
        <end position="181"/>
    </location>
</feature>
<protein>
    <recommendedName>
        <fullName evidence="6">AN1-type domain-containing protein</fullName>
    </recommendedName>
</protein>
<keyword evidence="3" id="KW-0862">Zinc</keyword>